<comment type="pathway">
    <text evidence="1">Lipid metabolism.</text>
</comment>
<evidence type="ECO:0000313" key="11">
    <source>
        <dbReference type="EnsemblMetazoa" id="KAF7491536.1"/>
    </source>
</evidence>
<evidence type="ECO:0000259" key="7">
    <source>
        <dbReference type="Pfam" id="PF00108"/>
    </source>
</evidence>
<dbReference type="PIRSF" id="PIRSF000429">
    <property type="entry name" value="Ac-CoA_Ac_transf"/>
    <property type="match status" value="1"/>
</dbReference>
<evidence type="ECO:0000313" key="12">
    <source>
        <dbReference type="Proteomes" id="UP000070412"/>
    </source>
</evidence>
<dbReference type="FunFam" id="3.40.47.10:FF:000010">
    <property type="entry name" value="Acetyl-CoA acetyltransferase (Thiolase)"/>
    <property type="match status" value="1"/>
</dbReference>
<evidence type="ECO:0000256" key="3">
    <source>
        <dbReference type="ARBA" id="ARBA00022679"/>
    </source>
</evidence>
<keyword evidence="12" id="KW-1185">Reference proteome</keyword>
<dbReference type="InterPro" id="IPR002155">
    <property type="entry name" value="Thiolase"/>
</dbReference>
<dbReference type="EnsemblMetazoa" id="SSS_2682s_mrna">
    <property type="protein sequence ID" value="KAF7491536.1"/>
    <property type="gene ID" value="SSS_2682"/>
</dbReference>
<dbReference type="PROSITE" id="PS00737">
    <property type="entry name" value="THIOLASE_2"/>
    <property type="match status" value="1"/>
</dbReference>
<keyword evidence="4 6" id="KW-0012">Acyltransferase</keyword>
<reference evidence="10 13" key="1">
    <citation type="journal article" date="2015" name="Parasit. Vectors">
        <title>Draft genome of the scabies mite.</title>
        <authorList>
            <person name="Rider S.D.Jr."/>
            <person name="Morgan M.S."/>
            <person name="Arlian L.G."/>
        </authorList>
    </citation>
    <scope>NUCLEOTIDE SEQUENCE [LARGE SCALE GENOMIC DNA]</scope>
    <source>
        <strain evidence="10">Arlian Lab</strain>
    </source>
</reference>
<dbReference type="InterPro" id="IPR020616">
    <property type="entry name" value="Thiolase_N"/>
</dbReference>
<dbReference type="Gene3D" id="3.40.47.10">
    <property type="match status" value="2"/>
</dbReference>
<reference evidence="11" key="4">
    <citation type="submission" date="2022-06" db="UniProtKB">
        <authorList>
            <consortium name="EnsemblMetazoa"/>
        </authorList>
    </citation>
    <scope>IDENTIFICATION</scope>
</reference>
<dbReference type="OMA" id="RWCASSM"/>
<protein>
    <submittedName>
        <fullName evidence="9 10">3-ketoacyl-CoA thiolase, mitochondrial</fullName>
    </submittedName>
</protein>
<dbReference type="InterPro" id="IPR016039">
    <property type="entry name" value="Thiolase-like"/>
</dbReference>
<evidence type="ECO:0000256" key="4">
    <source>
        <dbReference type="ARBA" id="ARBA00023315"/>
    </source>
</evidence>
<evidence type="ECO:0000256" key="1">
    <source>
        <dbReference type="ARBA" id="ARBA00005189"/>
    </source>
</evidence>
<evidence type="ECO:0000259" key="8">
    <source>
        <dbReference type="Pfam" id="PF02803"/>
    </source>
</evidence>
<dbReference type="SUPFAM" id="SSF53901">
    <property type="entry name" value="Thiolase-like"/>
    <property type="match status" value="2"/>
</dbReference>
<feature type="domain" description="Thiolase N-terminal" evidence="7">
    <location>
        <begin position="8"/>
        <end position="268"/>
    </location>
</feature>
<gene>
    <name evidence="10" type="ORF">QR98_0088180</name>
    <name evidence="9" type="ORF">SSS_2682</name>
</gene>
<proteinExistence type="inferred from homology"/>
<dbReference type="EMBL" id="JXLN01014843">
    <property type="protein sequence ID" value="KPM10266.1"/>
    <property type="molecule type" value="Genomic_DNA"/>
</dbReference>
<dbReference type="CDD" id="cd00751">
    <property type="entry name" value="thiolase"/>
    <property type="match status" value="1"/>
</dbReference>
<dbReference type="PANTHER" id="PTHR18919:SF107">
    <property type="entry name" value="ACETYL-COA ACETYLTRANSFERASE, CYTOSOLIC"/>
    <property type="match status" value="1"/>
</dbReference>
<dbReference type="EMBL" id="WVUK01000059">
    <property type="protein sequence ID" value="KAF7491536.1"/>
    <property type="molecule type" value="Genomic_DNA"/>
</dbReference>
<evidence type="ECO:0000256" key="2">
    <source>
        <dbReference type="ARBA" id="ARBA00010982"/>
    </source>
</evidence>
<dbReference type="AlphaFoldDB" id="A0A132AGY4"/>
<accession>A0A132AGY4</accession>
<dbReference type="InterPro" id="IPR020617">
    <property type="entry name" value="Thiolase_C"/>
</dbReference>
<evidence type="ECO:0000256" key="6">
    <source>
        <dbReference type="RuleBase" id="RU003557"/>
    </source>
</evidence>
<comment type="similarity">
    <text evidence="2 6">Belongs to the thiolase-like superfamily. Thiolase family.</text>
</comment>
<feature type="active site" description="Acyl-thioester intermediate" evidence="5">
    <location>
        <position position="94"/>
    </location>
</feature>
<dbReference type="Pfam" id="PF02803">
    <property type="entry name" value="Thiolase_C"/>
    <property type="match status" value="1"/>
</dbReference>
<evidence type="ECO:0000313" key="13">
    <source>
        <dbReference type="Proteomes" id="UP000616769"/>
    </source>
</evidence>
<dbReference type="NCBIfam" id="TIGR01930">
    <property type="entry name" value="AcCoA-C-Actrans"/>
    <property type="match status" value="1"/>
</dbReference>
<reference evidence="9" key="3">
    <citation type="submission" date="2020-01" db="EMBL/GenBank/DDBJ databases">
        <authorList>
            <person name="Korhonen P.K.K."/>
            <person name="Guangxu M.G."/>
            <person name="Wang T.W."/>
            <person name="Stroehlein A.J.S."/>
            <person name="Young N.D."/>
            <person name="Ang C.-S.A."/>
            <person name="Fernando D.W.F."/>
            <person name="Lu H.L."/>
            <person name="Taylor S.T."/>
            <person name="Ehtesham M.E.M."/>
            <person name="Najaraj S.H.N."/>
            <person name="Harsha G.H.G."/>
            <person name="Madugundu A.M."/>
            <person name="Renuse S.R."/>
            <person name="Holt D.H."/>
            <person name="Pandey A.P."/>
            <person name="Papenfuss A.P."/>
            <person name="Gasser R.B.G."/>
            <person name="Fischer K.F."/>
        </authorList>
    </citation>
    <scope>NUCLEOTIDE SEQUENCE</scope>
    <source>
        <strain evidence="9">SSS_KF_BRIS2020</strain>
    </source>
</reference>
<dbReference type="PROSITE" id="PS00099">
    <property type="entry name" value="THIOLASE_3"/>
    <property type="match status" value="1"/>
</dbReference>
<dbReference type="VEuPathDB" id="VectorBase:SSCA001477"/>
<dbReference type="PANTHER" id="PTHR18919">
    <property type="entry name" value="ACETYL-COA C-ACYLTRANSFERASE"/>
    <property type="match status" value="1"/>
</dbReference>
<dbReference type="Proteomes" id="UP000070412">
    <property type="component" value="Unassembled WGS sequence"/>
</dbReference>
<dbReference type="GO" id="GO:0003985">
    <property type="term" value="F:acetyl-CoA C-acetyltransferase activity"/>
    <property type="evidence" value="ECO:0007669"/>
    <property type="project" value="TreeGrafter"/>
</dbReference>
<sequence>MSSLVRGVFIVGCKRTAFGTFGGKIKDIGSIDMGKIAAQAALVQAKVDPTLIESVVVGNIIQDSQKNGPYISRHIALNLGVKLETPCLTVNRLCGSGFQAAINSAQDIVLRDAEISLAIGTESMSQAPFVLRNARFGVKFSQAPETECALWSALTDWHVKLPMGITAENLAVKYNITREECDKFAMTTQQRWGEANKSGKFKEEIVPIPLKIKGKEVMFDVDEHPRPDVTMEQLAKLPTVFKKDGVVTAGNASGVNDGAGALVLASEDAIKKHSLTPLARIVGYSTVGVDPTIMGIGPVPSIRKVLENNNLSLNQIDVIEVNEAFASQFLAVAKELSLNLDKTNVNGGAIAVGHPLAASGARILTNLVYEMKRRNGKYAIGSACIGGGQGTAVLLENVN</sequence>
<dbReference type="InterPro" id="IPR020613">
    <property type="entry name" value="Thiolase_CS"/>
</dbReference>
<feature type="active site" description="Proton acceptor" evidence="5">
    <location>
        <position position="384"/>
    </location>
</feature>
<evidence type="ECO:0000313" key="9">
    <source>
        <dbReference type="EMBL" id="KAF7491536.1"/>
    </source>
</evidence>
<dbReference type="GO" id="GO:0005739">
    <property type="term" value="C:mitochondrion"/>
    <property type="evidence" value="ECO:0007669"/>
    <property type="project" value="TreeGrafter"/>
</dbReference>
<feature type="domain" description="Thiolase C-terminal" evidence="8">
    <location>
        <begin position="275"/>
        <end position="396"/>
    </location>
</feature>
<keyword evidence="3 6" id="KW-0808">Transferase</keyword>
<reference evidence="12" key="2">
    <citation type="journal article" date="2020" name="PLoS Negl. Trop. Dis.">
        <title>High-quality nuclear genome for Sarcoptes scabiei-A critical resource for a neglected parasite.</title>
        <authorList>
            <person name="Korhonen P.K."/>
            <person name="Gasser R.B."/>
            <person name="Ma G."/>
            <person name="Wang T."/>
            <person name="Stroehlein A.J."/>
            <person name="Young N.D."/>
            <person name="Ang C.S."/>
            <person name="Fernando D.D."/>
            <person name="Lu H.C."/>
            <person name="Taylor S."/>
            <person name="Reynolds S.L."/>
            <person name="Mofiz E."/>
            <person name="Najaraj S.H."/>
            <person name="Gowda H."/>
            <person name="Madugundu A."/>
            <person name="Renuse S."/>
            <person name="Holt D."/>
            <person name="Pandey A."/>
            <person name="Papenfuss A.T."/>
            <person name="Fischer K."/>
        </authorList>
    </citation>
    <scope>NUCLEOTIDE SEQUENCE [LARGE SCALE GENOMIC DNA]</scope>
</reference>
<dbReference type="Pfam" id="PF00108">
    <property type="entry name" value="Thiolase_N"/>
    <property type="match status" value="1"/>
</dbReference>
<evidence type="ECO:0000256" key="5">
    <source>
        <dbReference type="PIRSR" id="PIRSR000429-1"/>
    </source>
</evidence>
<dbReference type="Proteomes" id="UP000616769">
    <property type="component" value="Unassembled WGS sequence"/>
</dbReference>
<evidence type="ECO:0000313" key="10">
    <source>
        <dbReference type="EMBL" id="KPM10266.1"/>
    </source>
</evidence>
<organism evidence="10 13">
    <name type="scientific">Sarcoptes scabiei</name>
    <name type="common">Itch mite</name>
    <name type="synonym">Acarus scabiei</name>
    <dbReference type="NCBI Taxonomy" id="52283"/>
    <lineage>
        <taxon>Eukaryota</taxon>
        <taxon>Metazoa</taxon>
        <taxon>Ecdysozoa</taxon>
        <taxon>Arthropoda</taxon>
        <taxon>Chelicerata</taxon>
        <taxon>Arachnida</taxon>
        <taxon>Acari</taxon>
        <taxon>Acariformes</taxon>
        <taxon>Sarcoptiformes</taxon>
        <taxon>Astigmata</taxon>
        <taxon>Psoroptidia</taxon>
        <taxon>Sarcoptoidea</taxon>
        <taxon>Sarcoptidae</taxon>
        <taxon>Sarcoptinae</taxon>
        <taxon>Sarcoptes</taxon>
    </lineage>
</organism>
<feature type="active site" description="Proton acceptor" evidence="5">
    <location>
        <position position="354"/>
    </location>
</feature>
<dbReference type="InterPro" id="IPR020610">
    <property type="entry name" value="Thiolase_AS"/>
</dbReference>
<dbReference type="OrthoDB" id="5404651at2759"/>
<dbReference type="GO" id="GO:0006635">
    <property type="term" value="P:fatty acid beta-oxidation"/>
    <property type="evidence" value="ECO:0007669"/>
    <property type="project" value="TreeGrafter"/>
</dbReference>
<name>A0A132AGY4_SARSC</name>